<name>A0A0G0MQB3_9BACT</name>
<dbReference type="SUPFAM" id="SSF53474">
    <property type="entry name" value="alpha/beta-Hydrolases"/>
    <property type="match status" value="1"/>
</dbReference>
<dbReference type="InterPro" id="IPR029058">
    <property type="entry name" value="AB_hydrolase_fold"/>
</dbReference>
<proteinExistence type="predicted"/>
<dbReference type="Proteomes" id="UP000034181">
    <property type="component" value="Unassembled WGS sequence"/>
</dbReference>
<organism evidence="1 2">
    <name type="scientific">Candidatus Woesebacteria bacterium GW2011_GWB1_38_5b</name>
    <dbReference type="NCBI Taxonomy" id="1618569"/>
    <lineage>
        <taxon>Bacteria</taxon>
        <taxon>Candidatus Woeseibacteriota</taxon>
    </lineage>
</organism>
<comment type="caution">
    <text evidence="1">The sequence shown here is derived from an EMBL/GenBank/DDBJ whole genome shotgun (WGS) entry which is preliminary data.</text>
</comment>
<evidence type="ECO:0008006" key="3">
    <source>
        <dbReference type="Google" id="ProtNLM"/>
    </source>
</evidence>
<dbReference type="Gene3D" id="3.40.50.1820">
    <property type="entry name" value="alpha/beta hydrolase"/>
    <property type="match status" value="1"/>
</dbReference>
<sequence length="167" mass="18925">MKTLILPGFSIKNYEWAQECAQNLKDFNIQIVKWKHWTSGNPNDFSAENEAKNLSTYGSDKVNIIAKSLGILVLTHFLSNGGIVNKLILCGIPLHDISDEDTQRFKTLSTVPLQNIILFQNEYDPHGSFTQISSFAGKIGLDVELVKKPGDDHNYPYYEDFREFLGK</sequence>
<gene>
    <name evidence="1" type="ORF">US96_C0003G0022</name>
</gene>
<protein>
    <recommendedName>
        <fullName evidence="3">Alpha/beta hydrolase</fullName>
    </recommendedName>
</protein>
<evidence type="ECO:0000313" key="1">
    <source>
        <dbReference type="EMBL" id="KKQ75864.1"/>
    </source>
</evidence>
<dbReference type="EMBL" id="LBUZ01000003">
    <property type="protein sequence ID" value="KKQ75864.1"/>
    <property type="molecule type" value="Genomic_DNA"/>
</dbReference>
<reference evidence="1 2" key="1">
    <citation type="journal article" date="2015" name="Nature">
        <title>rRNA introns, odd ribosomes, and small enigmatic genomes across a large radiation of phyla.</title>
        <authorList>
            <person name="Brown C.T."/>
            <person name="Hug L.A."/>
            <person name="Thomas B.C."/>
            <person name="Sharon I."/>
            <person name="Castelle C.J."/>
            <person name="Singh A."/>
            <person name="Wilkins M.J."/>
            <person name="Williams K.H."/>
            <person name="Banfield J.F."/>
        </authorList>
    </citation>
    <scope>NUCLEOTIDE SEQUENCE [LARGE SCALE GENOMIC DNA]</scope>
</reference>
<dbReference type="AlphaFoldDB" id="A0A0G0MQB3"/>
<accession>A0A0G0MQB3</accession>
<evidence type="ECO:0000313" key="2">
    <source>
        <dbReference type="Proteomes" id="UP000034181"/>
    </source>
</evidence>